<reference evidence="2" key="1">
    <citation type="submission" date="2023-07" db="EMBL/GenBank/DDBJ databases">
        <title>A draft genome of Kazachstania heterogenica Y-27499.</title>
        <authorList>
            <person name="Donic C."/>
            <person name="Kralova J.S."/>
            <person name="Fidel L."/>
            <person name="Ben-Dor S."/>
            <person name="Jung S."/>
        </authorList>
    </citation>
    <scope>NUCLEOTIDE SEQUENCE [LARGE SCALE GENOMIC DNA]</scope>
    <source>
        <strain evidence="2">Y27499</strain>
    </source>
</reference>
<dbReference type="EMBL" id="JAWIZZ010000048">
    <property type="protein sequence ID" value="KAK5779005.1"/>
    <property type="molecule type" value="Genomic_DNA"/>
</dbReference>
<evidence type="ECO:0000313" key="1">
    <source>
        <dbReference type="EMBL" id="KAK5779005.1"/>
    </source>
</evidence>
<comment type="caution">
    <text evidence="1">The sequence shown here is derived from an EMBL/GenBank/DDBJ whole genome shotgun (WGS) entry which is preliminary data.</text>
</comment>
<accession>A0AAN7WKQ0</accession>
<dbReference type="Gene3D" id="1.25.40.10">
    <property type="entry name" value="Tetratricopeptide repeat domain"/>
    <property type="match status" value="1"/>
</dbReference>
<dbReference type="InterPro" id="IPR011990">
    <property type="entry name" value="TPR-like_helical_dom_sf"/>
</dbReference>
<proteinExistence type="predicted"/>
<protein>
    <submittedName>
        <fullName evidence="1">Uncharacterized protein</fullName>
    </submittedName>
</protein>
<name>A0AAN7WKQ0_9SACH</name>
<gene>
    <name evidence="1" type="ORF">RI543_003625</name>
</gene>
<sequence length="383" mass="44861">MNNTSFKTLFPSKKLLNRILFQMDSELSSGKLLPLYETLYTNNELTSKNSNYANNPNIIFLMNRVLVDLRKRTKQQPIQLHKMELYLLKKAAQLGNNDAITLLCYRILMSKSSSSATTPENQKDIIQSQELLKQLVKQKHPLSFKIVADLNCSMGQFEEAKRWYKEYLKSVEPYNKLKPNFDINYWGTQQKGKVLEKLGEIEFREGGVQNIISCEKRFLEAIKTVPLKECVKSYFYLAMLYIKYQPTKSKILLEQCCTQGFKEAFSEIGYLEMNYFRNPKKAQEWFKLGMELQQLSCFFGYFQCCIKLKEWVEAKKCIETINKLKFSNIVTNEADRVNISTFIHAHTNTIRSIEEHLSQYTEFDPKPLSNLETTIKDRSKWGF</sequence>
<keyword evidence="2" id="KW-1185">Reference proteome</keyword>
<dbReference type="SUPFAM" id="SSF81901">
    <property type="entry name" value="HCP-like"/>
    <property type="match status" value="2"/>
</dbReference>
<dbReference type="Proteomes" id="UP001306508">
    <property type="component" value="Unassembled WGS sequence"/>
</dbReference>
<dbReference type="AlphaFoldDB" id="A0AAN7WKQ0"/>
<organism evidence="1 2">
    <name type="scientific">Arxiozyma heterogenica</name>
    <dbReference type="NCBI Taxonomy" id="278026"/>
    <lineage>
        <taxon>Eukaryota</taxon>
        <taxon>Fungi</taxon>
        <taxon>Dikarya</taxon>
        <taxon>Ascomycota</taxon>
        <taxon>Saccharomycotina</taxon>
        <taxon>Saccharomycetes</taxon>
        <taxon>Saccharomycetales</taxon>
        <taxon>Saccharomycetaceae</taxon>
        <taxon>Arxiozyma</taxon>
    </lineage>
</organism>
<evidence type="ECO:0000313" key="2">
    <source>
        <dbReference type="Proteomes" id="UP001306508"/>
    </source>
</evidence>